<name>A0A8I1LC73_9CORY</name>
<gene>
    <name evidence="3" type="ORF">JDP02_02455</name>
</gene>
<dbReference type="GO" id="GO:0009432">
    <property type="term" value="P:SOS response"/>
    <property type="evidence" value="ECO:0007669"/>
    <property type="project" value="TreeGrafter"/>
</dbReference>
<dbReference type="Proteomes" id="UP000603369">
    <property type="component" value="Unassembled WGS sequence"/>
</dbReference>
<organism evidence="3 4">
    <name type="scientific">Corynebacterium tuberculostearicum</name>
    <dbReference type="NCBI Taxonomy" id="38304"/>
    <lineage>
        <taxon>Bacteria</taxon>
        <taxon>Bacillati</taxon>
        <taxon>Actinomycetota</taxon>
        <taxon>Actinomycetes</taxon>
        <taxon>Mycobacteriales</taxon>
        <taxon>Corynebacteriaceae</taxon>
        <taxon>Corynebacterium</taxon>
    </lineage>
</organism>
<comment type="caution">
    <text evidence="3">The sequence shown here is derived from an EMBL/GenBank/DDBJ whole genome shotgun (WGS) entry which is preliminary data.</text>
</comment>
<reference evidence="3 4" key="1">
    <citation type="submission" date="2020-12" db="EMBL/GenBank/DDBJ databases">
        <title>Draft genome sequence of the commensal strain Corynebacterium tuberculostearicum MFP09/CIP 102622 isolated from human skin.</title>
        <authorList>
            <person name="Boukerb A.M."/>
            <person name="Janvier X."/>
            <person name="Feuilloley M.G.J."/>
            <person name="Groboillot A."/>
        </authorList>
    </citation>
    <scope>NUCLEOTIDE SEQUENCE [LARGE SCALE GENOMIC DNA]</scope>
    <source>
        <strain evidence="3 4">CIP 102622</strain>
    </source>
</reference>
<evidence type="ECO:0000313" key="3">
    <source>
        <dbReference type="EMBL" id="MBK3427374.1"/>
    </source>
</evidence>
<dbReference type="AlphaFoldDB" id="A0A8I1LC73"/>
<keyword evidence="4" id="KW-1185">Reference proteome</keyword>
<keyword evidence="1" id="KW-0547">Nucleotide-binding</keyword>
<dbReference type="GO" id="GO:0046872">
    <property type="term" value="F:metal ion binding"/>
    <property type="evidence" value="ECO:0007669"/>
    <property type="project" value="InterPro"/>
</dbReference>
<sequence length="387" mass="44026">MRTEHLNHILDSLPSLEQNYWQDGYTTGIHNAWIRTVRRSGRNFHIDRSKKNRPYITLKDSADAPIGVVTPWNVPTCTKTAGRICQNKVKTQKILHTAGINVPWYQVFGPDEADKAFDTAFAQGRREVVVKAPSFSQGLGVFLNVTEQDFKERFHECVEMQKERKREPSVIVQEMVDGFELRVTVVEGEFFGSIIRIPAYVTGDGTHNIEELMALKNEERQKDRARSKRLLRRNANMEAFMRSNSLSFSDIPEAGERVLLSAISNISFGAETANITDIISEEIRDTAVRAVAAIPGLYTGGVDIMVRSLRDDMPRVLEVNSFPHATSFIYPTYGESINPIAHYLDSYYAQHKFAKGTEETFSLKEKQMLSSRHDFCKLKLQLFPTQD</sequence>
<evidence type="ECO:0000256" key="1">
    <source>
        <dbReference type="PROSITE-ProRule" id="PRU00409"/>
    </source>
</evidence>
<keyword evidence="1" id="KW-0067">ATP-binding</keyword>
<proteinExistence type="predicted"/>
<dbReference type="Pfam" id="PF08443">
    <property type="entry name" value="RimK"/>
    <property type="match status" value="1"/>
</dbReference>
<evidence type="ECO:0000313" key="4">
    <source>
        <dbReference type="Proteomes" id="UP000603369"/>
    </source>
</evidence>
<dbReference type="EMBL" id="JAEHFL010000002">
    <property type="protein sequence ID" value="MBK3427374.1"/>
    <property type="molecule type" value="Genomic_DNA"/>
</dbReference>
<dbReference type="InterPro" id="IPR013651">
    <property type="entry name" value="ATP-grasp_RimK-type"/>
</dbReference>
<dbReference type="GO" id="GO:0018169">
    <property type="term" value="F:ribosomal S6-glutamic acid ligase activity"/>
    <property type="evidence" value="ECO:0007669"/>
    <property type="project" value="TreeGrafter"/>
</dbReference>
<dbReference type="GO" id="GO:0005737">
    <property type="term" value="C:cytoplasm"/>
    <property type="evidence" value="ECO:0007669"/>
    <property type="project" value="TreeGrafter"/>
</dbReference>
<dbReference type="Gene3D" id="3.30.470.20">
    <property type="entry name" value="ATP-grasp fold, B domain"/>
    <property type="match status" value="2"/>
</dbReference>
<evidence type="ECO:0000259" key="2">
    <source>
        <dbReference type="PROSITE" id="PS50975"/>
    </source>
</evidence>
<feature type="domain" description="ATP-grasp" evidence="2">
    <location>
        <begin position="92"/>
        <end position="348"/>
    </location>
</feature>
<dbReference type="PROSITE" id="PS50975">
    <property type="entry name" value="ATP_GRASP"/>
    <property type="match status" value="1"/>
</dbReference>
<protein>
    <recommendedName>
        <fullName evidence="2">ATP-grasp domain-containing protein</fullName>
    </recommendedName>
</protein>
<dbReference type="RefSeq" id="WP_200435363.1">
    <property type="nucleotide sequence ID" value="NZ_JAEHFL010000002.1"/>
</dbReference>
<dbReference type="InterPro" id="IPR011761">
    <property type="entry name" value="ATP-grasp"/>
</dbReference>
<dbReference type="PANTHER" id="PTHR21621">
    <property type="entry name" value="RIBOSOMAL PROTEIN S6 MODIFICATION PROTEIN"/>
    <property type="match status" value="1"/>
</dbReference>
<dbReference type="PANTHER" id="PTHR21621:SF0">
    <property type="entry name" value="BETA-CITRYLGLUTAMATE SYNTHASE B-RELATED"/>
    <property type="match status" value="1"/>
</dbReference>
<accession>A0A8I1LC73</accession>
<dbReference type="GO" id="GO:0005524">
    <property type="term" value="F:ATP binding"/>
    <property type="evidence" value="ECO:0007669"/>
    <property type="project" value="UniProtKB-UniRule"/>
</dbReference>
<dbReference type="SUPFAM" id="SSF56059">
    <property type="entry name" value="Glutathione synthetase ATP-binding domain-like"/>
    <property type="match status" value="1"/>
</dbReference>